<comment type="caution">
    <text evidence="11">The sequence shown here is derived from an EMBL/GenBank/DDBJ whole genome shotgun (WGS) entry which is preliminary data.</text>
</comment>
<feature type="transmembrane region" description="Helical" evidence="9">
    <location>
        <begin position="317"/>
        <end position="335"/>
    </location>
</feature>
<feature type="transmembrane region" description="Helical" evidence="9">
    <location>
        <begin position="154"/>
        <end position="173"/>
    </location>
</feature>
<dbReference type="InterPro" id="IPR036259">
    <property type="entry name" value="MFS_trans_sf"/>
</dbReference>
<dbReference type="EMBL" id="QOIL01000018">
    <property type="protein sequence ID" value="RCG26787.1"/>
    <property type="molecule type" value="Genomic_DNA"/>
</dbReference>
<sequence length="538" mass="56867">MTETEAEIVPGRRREVMVVLPGLMLAIMLAMLDNMIVGTAMPRIVGELGGLAHLSWVVTAYVLGTTVSTPIWGKIGDLYGRKTIFLASIAIFMVGSALCGMAGSDIFGGTSGGMGELIAFRAIQGLGAGGLMVNAMAIIGDLVPPRERGRYQGIMAAIMALAMVAGPLVGGFITDNLNWRWAFYVNLPIGAIAFVWLLLRLHLPKYRTEHRIDWLGAALLGVGITALVLITTWGGTEYAWGSWQILGLVAVAVVSLAVFIPVQRRVAEPIMPLHVFRDRNFTLVSLVGFLLGFAMFGAINFLPLFQQTVQGESATNSGLLLLPMMAGMMAISLIAGQAITKTGKYKAWPFFGGVVMVVGMWLLSLQDVNTTTWQTGLFIAVLGLGMGGLMQTTMLIAQNSVEQKDLGVASSASTFFRSIGGSFGVSLFGAIFNHQLTANLTDRLGPQAAAMAQGGSGRLDPTALAGLPAQVRDGFLSSLADSISSVFFWAIFISVLVPVFAAFIKEVPLRSGPAAPGSAPKDGTGDDAKDAMPVAAFD</sequence>
<dbReference type="Gene3D" id="1.20.1250.20">
    <property type="entry name" value="MFS general substrate transporter like domains"/>
    <property type="match status" value="1"/>
</dbReference>
<feature type="transmembrane region" description="Helical" evidence="9">
    <location>
        <begin position="211"/>
        <end position="234"/>
    </location>
</feature>
<keyword evidence="4" id="KW-1003">Cell membrane</keyword>
<evidence type="ECO:0000256" key="2">
    <source>
        <dbReference type="ARBA" id="ARBA00007520"/>
    </source>
</evidence>
<protein>
    <submittedName>
        <fullName evidence="11">MFS transporter</fullName>
    </submittedName>
</protein>
<dbReference type="SUPFAM" id="SSF103473">
    <property type="entry name" value="MFS general substrate transporter"/>
    <property type="match status" value="1"/>
</dbReference>
<dbReference type="RefSeq" id="WP_114031916.1">
    <property type="nucleotide sequence ID" value="NZ_QOIL01000018.1"/>
</dbReference>
<feature type="transmembrane region" description="Helical" evidence="9">
    <location>
        <begin position="53"/>
        <end position="72"/>
    </location>
</feature>
<gene>
    <name evidence="11" type="ORF">DQ384_28230</name>
</gene>
<evidence type="ECO:0000256" key="7">
    <source>
        <dbReference type="ARBA" id="ARBA00023136"/>
    </source>
</evidence>
<evidence type="ECO:0000313" key="12">
    <source>
        <dbReference type="Proteomes" id="UP000253094"/>
    </source>
</evidence>
<evidence type="ECO:0000256" key="3">
    <source>
        <dbReference type="ARBA" id="ARBA00022448"/>
    </source>
</evidence>
<dbReference type="CDD" id="cd17502">
    <property type="entry name" value="MFS_Azr1_MDR_like"/>
    <property type="match status" value="1"/>
</dbReference>
<keyword evidence="5 9" id="KW-0812">Transmembrane</keyword>
<feature type="transmembrane region" description="Helical" evidence="9">
    <location>
        <begin position="347"/>
        <end position="365"/>
    </location>
</feature>
<keyword evidence="7 9" id="KW-0472">Membrane</keyword>
<dbReference type="OrthoDB" id="7375466at2"/>
<feature type="transmembrane region" description="Helical" evidence="9">
    <location>
        <begin position="123"/>
        <end position="142"/>
    </location>
</feature>
<evidence type="ECO:0000313" key="11">
    <source>
        <dbReference type="EMBL" id="RCG26787.1"/>
    </source>
</evidence>
<evidence type="ECO:0000256" key="9">
    <source>
        <dbReference type="SAM" id="Phobius"/>
    </source>
</evidence>
<evidence type="ECO:0000256" key="4">
    <source>
        <dbReference type="ARBA" id="ARBA00022475"/>
    </source>
</evidence>
<dbReference type="InterPro" id="IPR020846">
    <property type="entry name" value="MFS_dom"/>
</dbReference>
<dbReference type="NCBIfam" id="TIGR00711">
    <property type="entry name" value="efflux_EmrB"/>
    <property type="match status" value="1"/>
</dbReference>
<evidence type="ECO:0000259" key="10">
    <source>
        <dbReference type="PROSITE" id="PS50850"/>
    </source>
</evidence>
<dbReference type="Proteomes" id="UP000253094">
    <property type="component" value="Unassembled WGS sequence"/>
</dbReference>
<dbReference type="Gene3D" id="1.20.1720.10">
    <property type="entry name" value="Multidrug resistance protein D"/>
    <property type="match status" value="1"/>
</dbReference>
<evidence type="ECO:0000256" key="6">
    <source>
        <dbReference type="ARBA" id="ARBA00022989"/>
    </source>
</evidence>
<proteinExistence type="inferred from homology"/>
<keyword evidence="12" id="KW-1185">Reference proteome</keyword>
<feature type="transmembrane region" description="Helical" evidence="9">
    <location>
        <begin position="486"/>
        <end position="504"/>
    </location>
</feature>
<feature type="transmembrane region" description="Helical" evidence="9">
    <location>
        <begin position="18"/>
        <end position="41"/>
    </location>
</feature>
<dbReference type="InterPro" id="IPR011701">
    <property type="entry name" value="MFS"/>
</dbReference>
<comment type="similarity">
    <text evidence="2">Belongs to the major facilitator superfamily. TCR/Tet family.</text>
</comment>
<accession>A0A367FAS8</accession>
<dbReference type="PRINTS" id="PR01036">
    <property type="entry name" value="TCRTETB"/>
</dbReference>
<dbReference type="FunFam" id="1.20.1720.10:FF:000004">
    <property type="entry name" value="EmrB/QacA family drug resistance transporter"/>
    <property type="match status" value="1"/>
</dbReference>
<evidence type="ECO:0000256" key="8">
    <source>
        <dbReference type="SAM" id="MobiDB-lite"/>
    </source>
</evidence>
<evidence type="ECO:0000256" key="1">
    <source>
        <dbReference type="ARBA" id="ARBA00004651"/>
    </source>
</evidence>
<name>A0A367FAS8_9ACTN</name>
<dbReference type="PANTHER" id="PTHR23501">
    <property type="entry name" value="MAJOR FACILITATOR SUPERFAMILY"/>
    <property type="match status" value="1"/>
</dbReference>
<dbReference type="GO" id="GO:0005886">
    <property type="term" value="C:plasma membrane"/>
    <property type="evidence" value="ECO:0007669"/>
    <property type="project" value="UniProtKB-SubCell"/>
</dbReference>
<organism evidence="11 12">
    <name type="scientific">Sphaerisporangium album</name>
    <dbReference type="NCBI Taxonomy" id="509200"/>
    <lineage>
        <taxon>Bacteria</taxon>
        <taxon>Bacillati</taxon>
        <taxon>Actinomycetota</taxon>
        <taxon>Actinomycetes</taxon>
        <taxon>Streptosporangiales</taxon>
        <taxon>Streptosporangiaceae</taxon>
        <taxon>Sphaerisporangium</taxon>
    </lineage>
</organism>
<keyword evidence="3" id="KW-0813">Transport</keyword>
<feature type="transmembrane region" description="Helical" evidence="9">
    <location>
        <begin position="408"/>
        <end position="432"/>
    </location>
</feature>
<feature type="transmembrane region" description="Helical" evidence="9">
    <location>
        <begin position="377"/>
        <end position="396"/>
    </location>
</feature>
<dbReference type="PROSITE" id="PS50850">
    <property type="entry name" value="MFS"/>
    <property type="match status" value="1"/>
</dbReference>
<feature type="region of interest" description="Disordered" evidence="8">
    <location>
        <begin position="511"/>
        <end position="538"/>
    </location>
</feature>
<dbReference type="PANTHER" id="PTHR23501:SF197">
    <property type="entry name" value="COMD"/>
    <property type="match status" value="1"/>
</dbReference>
<dbReference type="InterPro" id="IPR004638">
    <property type="entry name" value="EmrB-like"/>
</dbReference>
<feature type="transmembrane region" description="Helical" evidence="9">
    <location>
        <begin position="179"/>
        <end position="199"/>
    </location>
</feature>
<dbReference type="GO" id="GO:0022857">
    <property type="term" value="F:transmembrane transporter activity"/>
    <property type="evidence" value="ECO:0007669"/>
    <property type="project" value="InterPro"/>
</dbReference>
<comment type="subcellular location">
    <subcellularLocation>
        <location evidence="1">Cell membrane</location>
        <topology evidence="1">Multi-pass membrane protein</topology>
    </subcellularLocation>
</comment>
<feature type="transmembrane region" description="Helical" evidence="9">
    <location>
        <begin position="84"/>
        <end position="103"/>
    </location>
</feature>
<evidence type="ECO:0000256" key="5">
    <source>
        <dbReference type="ARBA" id="ARBA00022692"/>
    </source>
</evidence>
<keyword evidence="6 9" id="KW-1133">Transmembrane helix</keyword>
<reference evidence="11 12" key="1">
    <citation type="submission" date="2018-06" db="EMBL/GenBank/DDBJ databases">
        <title>Sphaerisporangium craniellae sp. nov., isolated from a marine sponge in the South China Sea.</title>
        <authorList>
            <person name="Li L."/>
        </authorList>
    </citation>
    <scope>NUCLEOTIDE SEQUENCE [LARGE SCALE GENOMIC DNA]</scope>
    <source>
        <strain evidence="11 12">CCTCC AA 208026</strain>
    </source>
</reference>
<feature type="transmembrane region" description="Helical" evidence="9">
    <location>
        <begin position="240"/>
        <end position="260"/>
    </location>
</feature>
<feature type="transmembrane region" description="Helical" evidence="9">
    <location>
        <begin position="281"/>
        <end position="305"/>
    </location>
</feature>
<feature type="domain" description="Major facilitator superfamily (MFS) profile" evidence="10">
    <location>
        <begin position="19"/>
        <end position="509"/>
    </location>
</feature>
<dbReference type="AlphaFoldDB" id="A0A367FAS8"/>
<dbReference type="Pfam" id="PF07690">
    <property type="entry name" value="MFS_1"/>
    <property type="match status" value="1"/>
</dbReference>